<proteinExistence type="predicted"/>
<name>A0ABT4VXI3_9RHOB</name>
<reference evidence="3 4" key="1">
    <citation type="submission" date="2023-01" db="EMBL/GenBank/DDBJ databases">
        <authorList>
            <person name="Yoon J.-W."/>
        </authorList>
    </citation>
    <scope>NUCLEOTIDE SEQUENCE [LARGE SCALE GENOMIC DNA]</scope>
    <source>
        <strain evidence="3 4">KMU-50</strain>
    </source>
</reference>
<dbReference type="InterPro" id="IPR002035">
    <property type="entry name" value="VWF_A"/>
</dbReference>
<dbReference type="PROSITE" id="PS50234">
    <property type="entry name" value="VWFA"/>
    <property type="match status" value="1"/>
</dbReference>
<protein>
    <submittedName>
        <fullName evidence="3">VWA domain-containing protein</fullName>
    </submittedName>
</protein>
<dbReference type="PANTHER" id="PTHR41248:SF1">
    <property type="entry name" value="NORD PROTEIN"/>
    <property type="match status" value="1"/>
</dbReference>
<evidence type="ECO:0000313" key="4">
    <source>
        <dbReference type="Proteomes" id="UP001528040"/>
    </source>
</evidence>
<comment type="caution">
    <text evidence="3">The sequence shown here is derived from an EMBL/GenBank/DDBJ whole genome shotgun (WGS) entry which is preliminary data.</text>
</comment>
<dbReference type="InterPro" id="IPR036465">
    <property type="entry name" value="vWFA_dom_sf"/>
</dbReference>
<dbReference type="Pfam" id="PF00092">
    <property type="entry name" value="VWA"/>
    <property type="match status" value="1"/>
</dbReference>
<accession>A0ABT4VXI3</accession>
<feature type="domain" description="VWFA" evidence="2">
    <location>
        <begin position="459"/>
        <end position="645"/>
    </location>
</feature>
<dbReference type="Proteomes" id="UP001528040">
    <property type="component" value="Unassembled WGS sequence"/>
</dbReference>
<dbReference type="InterPro" id="IPR051928">
    <property type="entry name" value="NorD/CobT"/>
</dbReference>
<evidence type="ECO:0000259" key="2">
    <source>
        <dbReference type="PROSITE" id="PS50234"/>
    </source>
</evidence>
<keyword evidence="4" id="KW-1185">Reference proteome</keyword>
<dbReference type="EMBL" id="JAQIIO010000001">
    <property type="protein sequence ID" value="MDA5092949.1"/>
    <property type="molecule type" value="Genomic_DNA"/>
</dbReference>
<evidence type="ECO:0000256" key="1">
    <source>
        <dbReference type="SAM" id="MobiDB-lite"/>
    </source>
</evidence>
<dbReference type="Gene3D" id="3.40.50.410">
    <property type="entry name" value="von Willebrand factor, type A domain"/>
    <property type="match status" value="1"/>
</dbReference>
<sequence length="650" mass="72786">MPHPEIDLFEPEETVGKLWHAYASRLQEPEAHDEAAVNLSEIENRLGVFFRGLGGGHAVEIKTASPMASEHRLSASRALGTWRERIARPSFDGEALRLPEKISDFPAREANAALYFWLAASVAHASEPAQDEDLLRLDIQMLRASVAMTRDTLRDCPGLKGFYETLIDACREMRPSISLPRYEEAIEQVILHLLGGPEPKGKTGLDLLTRVRQPEADLSDLAAPHGYRPFRPVPLWPDLRPLANRAPSDRMPEAEEQGDGATPSEGMKKARRSKSDQAERRDSLIMHKFEAIFSWVESMNMNRRIEDDDEDTAKRAADDQDELALGQVSKKTATRLKFHLDLSPEDADREKISGEHMYHEWDHRKCSYLPDHCRVLASQADVSEELADFSTDPKAQRRIRAVKRQFEALRPKRVILPRQLDGDELDLEAAIAAQVELRATGHASNRVYRAARTQDRDLAISVLIDVSRSTEAAIGDRSVIEVEREALAALAWGLDACGDDFAINTFSSLKRDRVYVQTCKDFDEKMGTVVEQRIAGVNPAFYTRLGAAMRHASKGLEDRPNSRKLLLVITDGKPNDLDHYEGRHGIEDSRMAVREARRLGQAVHGVVVDQKGQAWVNRIFGSDGFSIVPDANRLTAALPEIYRHITGGVS</sequence>
<organism evidence="3 4">
    <name type="scientific">Aliiroseovarius salicola</name>
    <dbReference type="NCBI Taxonomy" id="3009082"/>
    <lineage>
        <taxon>Bacteria</taxon>
        <taxon>Pseudomonadati</taxon>
        <taxon>Pseudomonadota</taxon>
        <taxon>Alphaproteobacteria</taxon>
        <taxon>Rhodobacterales</taxon>
        <taxon>Paracoccaceae</taxon>
        <taxon>Aliiroseovarius</taxon>
    </lineage>
</organism>
<dbReference type="CDD" id="cd01454">
    <property type="entry name" value="vWA_norD_type"/>
    <property type="match status" value="1"/>
</dbReference>
<gene>
    <name evidence="3" type="ORF">O2N63_02520</name>
</gene>
<dbReference type="SUPFAM" id="SSF53300">
    <property type="entry name" value="vWA-like"/>
    <property type="match status" value="1"/>
</dbReference>
<feature type="region of interest" description="Disordered" evidence="1">
    <location>
        <begin position="241"/>
        <end position="281"/>
    </location>
</feature>
<evidence type="ECO:0000313" key="3">
    <source>
        <dbReference type="EMBL" id="MDA5092949.1"/>
    </source>
</evidence>
<dbReference type="SMART" id="SM00327">
    <property type="entry name" value="VWA"/>
    <property type="match status" value="1"/>
</dbReference>
<dbReference type="PANTHER" id="PTHR41248">
    <property type="entry name" value="NORD PROTEIN"/>
    <property type="match status" value="1"/>
</dbReference>
<dbReference type="RefSeq" id="WP_271052535.1">
    <property type="nucleotide sequence ID" value="NZ_JAQIIO010000001.1"/>
</dbReference>